<organism evidence="9 10">
    <name type="scientific">Planctobacterium marinum</name>
    <dbReference type="NCBI Taxonomy" id="1631968"/>
    <lineage>
        <taxon>Bacteria</taxon>
        <taxon>Pseudomonadati</taxon>
        <taxon>Pseudomonadota</taxon>
        <taxon>Gammaproteobacteria</taxon>
        <taxon>Alteromonadales</taxon>
        <taxon>Alteromonadaceae</taxon>
        <taxon>Planctobacterium</taxon>
    </lineage>
</organism>
<dbReference type="GO" id="GO:0004673">
    <property type="term" value="F:protein histidine kinase activity"/>
    <property type="evidence" value="ECO:0007669"/>
    <property type="project" value="UniProtKB-EC"/>
</dbReference>
<dbReference type="Gene3D" id="2.10.70.100">
    <property type="match status" value="1"/>
</dbReference>
<comment type="catalytic activity">
    <reaction evidence="1">
        <text>ATP + protein L-histidine = ADP + protein N-phospho-L-histidine.</text>
        <dbReference type="EC" id="2.7.13.3"/>
    </reaction>
</comment>
<dbReference type="AlphaFoldDB" id="A0AA48KSQ0"/>
<keyword evidence="10" id="KW-1185">Reference proteome</keyword>
<proteinExistence type="predicted"/>
<evidence type="ECO:0000313" key="9">
    <source>
        <dbReference type="EMBL" id="BDX07382.1"/>
    </source>
</evidence>
<feature type="domain" description="PAS" evidence="7">
    <location>
        <begin position="242"/>
        <end position="313"/>
    </location>
</feature>
<dbReference type="PANTHER" id="PTHR43304:SF1">
    <property type="entry name" value="PAC DOMAIN-CONTAINING PROTEIN"/>
    <property type="match status" value="1"/>
</dbReference>
<dbReference type="InterPro" id="IPR035965">
    <property type="entry name" value="PAS-like_dom_sf"/>
</dbReference>
<dbReference type="PANTHER" id="PTHR43304">
    <property type="entry name" value="PHYTOCHROME-LIKE PROTEIN CPH1"/>
    <property type="match status" value="1"/>
</dbReference>
<dbReference type="PROSITE" id="PS50112">
    <property type="entry name" value="PAS"/>
    <property type="match status" value="3"/>
</dbReference>
<evidence type="ECO:0000256" key="2">
    <source>
        <dbReference type="ARBA" id="ARBA00012438"/>
    </source>
</evidence>
<dbReference type="Proteomes" id="UP001333710">
    <property type="component" value="Chromosome"/>
</dbReference>
<gene>
    <name evidence="9" type="ORF">MACH26_29030</name>
</gene>
<accession>A0AA48KSQ0</accession>
<evidence type="ECO:0000256" key="4">
    <source>
        <dbReference type="ARBA" id="ARBA00022679"/>
    </source>
</evidence>
<dbReference type="SMART" id="SM00086">
    <property type="entry name" value="PAC"/>
    <property type="match status" value="3"/>
</dbReference>
<evidence type="ECO:0000259" key="8">
    <source>
        <dbReference type="PROSITE" id="PS50113"/>
    </source>
</evidence>
<feature type="domain" description="PAC" evidence="8">
    <location>
        <begin position="457"/>
        <end position="509"/>
    </location>
</feature>
<dbReference type="KEGG" id="pmaw:MACH26_29030"/>
<dbReference type="SMART" id="SM00091">
    <property type="entry name" value="PAS"/>
    <property type="match status" value="4"/>
</dbReference>
<keyword evidence="4" id="KW-0808">Transferase</keyword>
<protein>
    <recommendedName>
        <fullName evidence="2">histidine kinase</fullName>
        <ecNumber evidence="2">2.7.13.3</ecNumber>
    </recommendedName>
</protein>
<evidence type="ECO:0000259" key="7">
    <source>
        <dbReference type="PROSITE" id="PS50112"/>
    </source>
</evidence>
<sequence>MELSSEGDVLYANKACQRLFGYSLEELTELNLVELIPGNFLQAGDPLYQDFMQNYSADRIFESASLTAFRKDGEVFFAAIGVSEVSDSGNIIITINESARLKSAEQNLVELNKKFMVATEAAGIGIWEFDFETGELQWDEQMHRLYGVLERDFKGTYEEWVSRLHPDDLGPTEAMFNYSVEQQTKFDTSFRITTPTGEEKYLKAYGHVIYDEKNTPLQAIGVNYDLTDRYTAQKRLIESTEENAMLAKLAQETDNAVILTDAHQNITWVNRSFEKISGYSYEEVIGKKPGVFLQGDRSDKKVVERMSSAVRNGHGFNEELINYHKDGNPYWLRINCQPLYGDGKLTGFMALETDITEQKEAEIKITNLNRLQKAVLDSANLMLISTDIDFNIKTFNRCAQELLEYDEAEAVGKLNLADFFDPQDLMYGAQKLGRNLDSVFEPDITSFLNKAKQTGSAEQEWQLLTKRQRAFPAMLSITPIEDDSDNVEGYLAIARDISQLKLMEAEKQRNQDLMETTGTMAKLGGLGTQSQNQRAILVQRSVSHSRDPSWAKNRSQRRYLLLRARSQTYYSTCHRRRYCRW</sequence>
<feature type="domain" description="PAC" evidence="8">
    <location>
        <begin position="186"/>
        <end position="238"/>
    </location>
</feature>
<evidence type="ECO:0000256" key="5">
    <source>
        <dbReference type="ARBA" id="ARBA00022777"/>
    </source>
</evidence>
<dbReference type="EMBL" id="AP027272">
    <property type="protein sequence ID" value="BDX07382.1"/>
    <property type="molecule type" value="Genomic_DNA"/>
</dbReference>
<evidence type="ECO:0000256" key="6">
    <source>
        <dbReference type="SAM" id="Coils"/>
    </source>
</evidence>
<keyword evidence="3" id="KW-0597">Phosphoprotein</keyword>
<feature type="domain" description="PAS" evidence="7">
    <location>
        <begin position="1"/>
        <end position="36"/>
    </location>
</feature>
<dbReference type="PROSITE" id="PS50113">
    <property type="entry name" value="PAC"/>
    <property type="match status" value="3"/>
</dbReference>
<dbReference type="CDD" id="cd00130">
    <property type="entry name" value="PAS"/>
    <property type="match status" value="4"/>
</dbReference>
<reference evidence="9" key="1">
    <citation type="submission" date="2023-01" db="EMBL/GenBank/DDBJ databases">
        <title>Complete genome sequence of Planctobacterium marinum strain Dej080120_11.</title>
        <authorList>
            <person name="Ueki S."/>
            <person name="Maruyama F."/>
        </authorList>
    </citation>
    <scope>NUCLEOTIDE SEQUENCE</scope>
    <source>
        <strain evidence="9">Dej080120_11</strain>
    </source>
</reference>
<name>A0AA48KSQ0_9ALTE</name>
<dbReference type="InterPro" id="IPR000700">
    <property type="entry name" value="PAS-assoc_C"/>
</dbReference>
<dbReference type="Pfam" id="PF08447">
    <property type="entry name" value="PAS_3"/>
    <property type="match status" value="1"/>
</dbReference>
<dbReference type="InterPro" id="IPR013655">
    <property type="entry name" value="PAS_fold_3"/>
</dbReference>
<evidence type="ECO:0000313" key="10">
    <source>
        <dbReference type="Proteomes" id="UP001333710"/>
    </source>
</evidence>
<dbReference type="InterPro" id="IPR000014">
    <property type="entry name" value="PAS"/>
</dbReference>
<dbReference type="Gene3D" id="3.30.450.20">
    <property type="entry name" value="PAS domain"/>
    <property type="match status" value="4"/>
</dbReference>
<dbReference type="EC" id="2.7.13.3" evidence="2"/>
<dbReference type="NCBIfam" id="TIGR00229">
    <property type="entry name" value="sensory_box"/>
    <property type="match status" value="3"/>
</dbReference>
<dbReference type="InterPro" id="IPR001610">
    <property type="entry name" value="PAC"/>
</dbReference>
<dbReference type="Pfam" id="PF13426">
    <property type="entry name" value="PAS_9"/>
    <property type="match status" value="3"/>
</dbReference>
<dbReference type="SUPFAM" id="SSF55785">
    <property type="entry name" value="PYP-like sensor domain (PAS domain)"/>
    <property type="match status" value="4"/>
</dbReference>
<evidence type="ECO:0000256" key="3">
    <source>
        <dbReference type="ARBA" id="ARBA00022553"/>
    </source>
</evidence>
<evidence type="ECO:0000256" key="1">
    <source>
        <dbReference type="ARBA" id="ARBA00000085"/>
    </source>
</evidence>
<dbReference type="InterPro" id="IPR052162">
    <property type="entry name" value="Sensor_kinase/Photoreceptor"/>
</dbReference>
<feature type="coiled-coil region" evidence="6">
    <location>
        <begin position="94"/>
        <end position="121"/>
    </location>
</feature>
<keyword evidence="6" id="KW-0175">Coiled coil</keyword>
<feature type="domain" description="PAC" evidence="8">
    <location>
        <begin position="314"/>
        <end position="367"/>
    </location>
</feature>
<feature type="domain" description="PAS" evidence="7">
    <location>
        <begin position="368"/>
        <end position="424"/>
    </location>
</feature>
<keyword evidence="5" id="KW-0418">Kinase</keyword>